<dbReference type="SUPFAM" id="SSF57701">
    <property type="entry name" value="Zn2/Cys6 DNA-binding domain"/>
    <property type="match status" value="1"/>
</dbReference>
<dbReference type="InterPro" id="IPR036864">
    <property type="entry name" value="Zn2-C6_fun-type_DNA-bd_sf"/>
</dbReference>
<name>A0A8H4ESN3_GIGMA</name>
<comment type="caution">
    <text evidence="1">The sequence shown here is derived from an EMBL/GenBank/DDBJ whole genome shotgun (WGS) entry which is preliminary data.</text>
</comment>
<dbReference type="GO" id="GO:0008270">
    <property type="term" value="F:zinc ion binding"/>
    <property type="evidence" value="ECO:0007669"/>
    <property type="project" value="InterPro"/>
</dbReference>
<dbReference type="GO" id="GO:0000981">
    <property type="term" value="F:DNA-binding transcription factor activity, RNA polymerase II-specific"/>
    <property type="evidence" value="ECO:0007669"/>
    <property type="project" value="InterPro"/>
</dbReference>
<proteinExistence type="predicted"/>
<protein>
    <recommendedName>
        <fullName evidence="3">Zn(2)-C6 fungal-type domain-containing protein</fullName>
    </recommendedName>
</protein>
<dbReference type="Proteomes" id="UP000439903">
    <property type="component" value="Unassembled WGS sequence"/>
</dbReference>
<dbReference type="AlphaFoldDB" id="A0A8H4ESN3"/>
<evidence type="ECO:0008006" key="3">
    <source>
        <dbReference type="Google" id="ProtNLM"/>
    </source>
</evidence>
<reference evidence="1 2" key="1">
    <citation type="journal article" date="2019" name="Environ. Microbiol.">
        <title>At the nexus of three kingdoms: the genome of the mycorrhizal fungus Gigaspora margarita provides insights into plant, endobacterial and fungal interactions.</title>
        <authorList>
            <person name="Venice F."/>
            <person name="Ghignone S."/>
            <person name="Salvioli di Fossalunga A."/>
            <person name="Amselem J."/>
            <person name="Novero M."/>
            <person name="Xianan X."/>
            <person name="Sedzielewska Toro K."/>
            <person name="Morin E."/>
            <person name="Lipzen A."/>
            <person name="Grigoriev I.V."/>
            <person name="Henrissat B."/>
            <person name="Martin F.M."/>
            <person name="Bonfante P."/>
        </authorList>
    </citation>
    <scope>NUCLEOTIDE SEQUENCE [LARGE SCALE GENOMIC DNA]</scope>
    <source>
        <strain evidence="1 2">BEG34</strain>
    </source>
</reference>
<organism evidence="1 2">
    <name type="scientific">Gigaspora margarita</name>
    <dbReference type="NCBI Taxonomy" id="4874"/>
    <lineage>
        <taxon>Eukaryota</taxon>
        <taxon>Fungi</taxon>
        <taxon>Fungi incertae sedis</taxon>
        <taxon>Mucoromycota</taxon>
        <taxon>Glomeromycotina</taxon>
        <taxon>Glomeromycetes</taxon>
        <taxon>Diversisporales</taxon>
        <taxon>Gigasporaceae</taxon>
        <taxon>Gigaspora</taxon>
    </lineage>
</organism>
<evidence type="ECO:0000313" key="1">
    <source>
        <dbReference type="EMBL" id="KAF0547707.1"/>
    </source>
</evidence>
<dbReference type="EMBL" id="WTPW01000104">
    <property type="protein sequence ID" value="KAF0547707.1"/>
    <property type="molecule type" value="Genomic_DNA"/>
</dbReference>
<sequence length="160" mass="17763">MNPQKPKKKPACSYCHGKKIKCAGIEVNFDDNGYVPELTNCEECKTAGEECIITIPHCPVCNKKFGKNDAIRLCQECKLTRKLKIAMSNLGRTISTLEQAILSLEIHLVLSVISVISLLEKEKSSLEQTIQKLTEGEMTEGKTLIRSPIIKGQSVVLIYV</sequence>
<gene>
    <name evidence="1" type="ORF">F8M41_000478</name>
</gene>
<keyword evidence="2" id="KW-1185">Reference proteome</keyword>
<evidence type="ECO:0000313" key="2">
    <source>
        <dbReference type="Proteomes" id="UP000439903"/>
    </source>
</evidence>
<accession>A0A8H4ESN3</accession>